<name>A0A5N5RIF6_9BIFI</name>
<keyword evidence="3" id="KW-1185">Reference proteome</keyword>
<evidence type="ECO:0000313" key="3">
    <source>
        <dbReference type="Proteomes" id="UP000326336"/>
    </source>
</evidence>
<dbReference type="OrthoDB" id="9770107at2"/>
<evidence type="ECO:0000256" key="1">
    <source>
        <dbReference type="SAM" id="MobiDB-lite"/>
    </source>
</evidence>
<dbReference type="GO" id="GO:0006508">
    <property type="term" value="P:proteolysis"/>
    <property type="evidence" value="ECO:0007669"/>
    <property type="project" value="InterPro"/>
</dbReference>
<dbReference type="Proteomes" id="UP000326336">
    <property type="component" value="Unassembled WGS sequence"/>
</dbReference>
<dbReference type="EMBL" id="RQSP01000016">
    <property type="protein sequence ID" value="KAB5607086.1"/>
    <property type="molecule type" value="Genomic_DNA"/>
</dbReference>
<dbReference type="InterPro" id="IPR001563">
    <property type="entry name" value="Peptidase_S10"/>
</dbReference>
<dbReference type="Gene3D" id="3.40.50.1820">
    <property type="entry name" value="alpha/beta hydrolase"/>
    <property type="match status" value="1"/>
</dbReference>
<proteinExistence type="predicted"/>
<dbReference type="GO" id="GO:0004185">
    <property type="term" value="F:serine-type carboxypeptidase activity"/>
    <property type="evidence" value="ECO:0007669"/>
    <property type="project" value="InterPro"/>
</dbReference>
<dbReference type="Pfam" id="PF00450">
    <property type="entry name" value="Peptidase_S10"/>
    <property type="match status" value="1"/>
</dbReference>
<dbReference type="AlphaFoldDB" id="A0A5N5RIF6"/>
<gene>
    <name evidence="2" type="ORF">EHS19_05780</name>
</gene>
<feature type="compositionally biased region" description="Polar residues" evidence="1">
    <location>
        <begin position="1"/>
        <end position="18"/>
    </location>
</feature>
<sequence>MPSEIQGNEVTMSDNSAYQPGPAMPDIDRAARLDYVSDRGERIDYEARVRLVAVPRSDEDRRPVGRMSITSFTRLFDGKPDRDRPVLAMFNGGPIVASTALLLSGIGPKRAAFSDDLDAPLRDSYRLEDSPHAVLADCDLIVMDAIGCGYGRYEADIDVKSKYGAREDARQFAEAAAAWMSEEGREASPLYILGESYGTVRAPLMAKTLLELGDTTIAPAGVVLMGTTTNIQEVHDRLRSVLAPASSLPLMAAVAWYHHRGSLDATDWREAIDKARDYAYGPYLHALVEGSRLPADERAKTAAELERIAGLKAADWLKNRLNISKDRFRSMLLADEGKVVGVYDARYAAPASPNYPVDPSSSRVEPVLAVCAHRFYNDLLGVDRSLTRVEAPGDVWSAWDWSIGGPSDSVPAGEHKSPFDEFDYAGALEYCLQQVPGFRLMVVNGAYDTITTVGASDALIASIDAPEGTVTQRIYPAGHMTYTDRESGEALARDLAAFVRGE</sequence>
<dbReference type="InterPro" id="IPR029058">
    <property type="entry name" value="AB_hydrolase_fold"/>
</dbReference>
<reference evidence="2 3" key="1">
    <citation type="journal article" date="2019" name="Int. J. Syst. Evol. Microbiol.">
        <title>Bifidobacterium jacchi sp. nov., isolated from the faeces of a baby common marmoset (Callithrix jacchus).</title>
        <authorList>
            <person name="Modesto M."/>
            <person name="Watanabe K."/>
            <person name="Arita M."/>
            <person name="Satti M."/>
            <person name="Oki K."/>
            <person name="Sciavilla P."/>
            <person name="Patavino C."/>
            <person name="Camma C."/>
            <person name="Michelini S."/>
            <person name="Sgorbati B."/>
            <person name="Mattarelli P."/>
        </authorList>
    </citation>
    <scope>NUCLEOTIDE SEQUENCE [LARGE SCALE GENOMIC DNA]</scope>
    <source>
        <strain evidence="2 3">MRM 9.3</strain>
    </source>
</reference>
<evidence type="ECO:0008006" key="4">
    <source>
        <dbReference type="Google" id="ProtNLM"/>
    </source>
</evidence>
<dbReference type="SUPFAM" id="SSF53474">
    <property type="entry name" value="alpha/beta-Hydrolases"/>
    <property type="match status" value="1"/>
</dbReference>
<organism evidence="2 3">
    <name type="scientific">Bifidobacterium jacchi</name>
    <dbReference type="NCBI Taxonomy" id="2490545"/>
    <lineage>
        <taxon>Bacteria</taxon>
        <taxon>Bacillati</taxon>
        <taxon>Actinomycetota</taxon>
        <taxon>Actinomycetes</taxon>
        <taxon>Bifidobacteriales</taxon>
        <taxon>Bifidobacteriaceae</taxon>
        <taxon>Bifidobacterium</taxon>
    </lineage>
</organism>
<evidence type="ECO:0000313" key="2">
    <source>
        <dbReference type="EMBL" id="KAB5607086.1"/>
    </source>
</evidence>
<protein>
    <recommendedName>
        <fullName evidence="4">Peptidase S10</fullName>
    </recommendedName>
</protein>
<feature type="region of interest" description="Disordered" evidence="1">
    <location>
        <begin position="1"/>
        <end position="25"/>
    </location>
</feature>
<accession>A0A5N5RIF6</accession>
<comment type="caution">
    <text evidence="2">The sequence shown here is derived from an EMBL/GenBank/DDBJ whole genome shotgun (WGS) entry which is preliminary data.</text>
</comment>